<protein>
    <submittedName>
        <fullName evidence="2">Phosphohydrolase</fullName>
    </submittedName>
</protein>
<dbReference type="SUPFAM" id="SSF109604">
    <property type="entry name" value="HD-domain/PDEase-like"/>
    <property type="match status" value="1"/>
</dbReference>
<feature type="domain" description="HD/PDEase" evidence="1">
    <location>
        <begin position="23"/>
        <end position="139"/>
    </location>
</feature>
<dbReference type="Proteomes" id="UP000612362">
    <property type="component" value="Unassembled WGS sequence"/>
</dbReference>
<evidence type="ECO:0000313" key="3">
    <source>
        <dbReference type="Proteomes" id="UP000612362"/>
    </source>
</evidence>
<accession>A0A8J3I7J3</accession>
<dbReference type="InterPro" id="IPR003607">
    <property type="entry name" value="HD/PDEase_dom"/>
</dbReference>
<dbReference type="CDD" id="cd00077">
    <property type="entry name" value="HDc"/>
    <property type="match status" value="1"/>
</dbReference>
<dbReference type="SMART" id="SM00471">
    <property type="entry name" value="HDc"/>
    <property type="match status" value="1"/>
</dbReference>
<dbReference type="AlphaFoldDB" id="A0A8J3I7J3"/>
<dbReference type="Pfam" id="PF01966">
    <property type="entry name" value="HD"/>
    <property type="match status" value="1"/>
</dbReference>
<proteinExistence type="predicted"/>
<evidence type="ECO:0000313" key="2">
    <source>
        <dbReference type="EMBL" id="GHO50061.1"/>
    </source>
</evidence>
<dbReference type="InterPro" id="IPR006674">
    <property type="entry name" value="HD_domain"/>
</dbReference>
<keyword evidence="3" id="KW-1185">Reference proteome</keyword>
<reference evidence="2" key="1">
    <citation type="submission" date="2020-10" db="EMBL/GenBank/DDBJ databases">
        <title>Taxonomic study of unclassified bacteria belonging to the class Ktedonobacteria.</title>
        <authorList>
            <person name="Yabe S."/>
            <person name="Wang C.M."/>
            <person name="Zheng Y."/>
            <person name="Sakai Y."/>
            <person name="Cavaletti L."/>
            <person name="Monciardini P."/>
            <person name="Donadio S."/>
        </authorList>
    </citation>
    <scope>NUCLEOTIDE SEQUENCE</scope>
    <source>
        <strain evidence="2">SOSP1-1</strain>
    </source>
</reference>
<comment type="caution">
    <text evidence="2">The sequence shown here is derived from an EMBL/GenBank/DDBJ whole genome shotgun (WGS) entry which is preliminary data.</text>
</comment>
<gene>
    <name evidence="2" type="ORF">KSX_82240</name>
</gene>
<evidence type="ECO:0000259" key="1">
    <source>
        <dbReference type="SMART" id="SM00471"/>
    </source>
</evidence>
<dbReference type="PANTHER" id="PTHR33594:SF1">
    <property type="entry name" value="HD_PDEASE DOMAIN-CONTAINING PROTEIN"/>
    <property type="match status" value="1"/>
</dbReference>
<name>A0A8J3I7J3_9CHLR</name>
<organism evidence="2 3">
    <name type="scientific">Ktedonospora formicarum</name>
    <dbReference type="NCBI Taxonomy" id="2778364"/>
    <lineage>
        <taxon>Bacteria</taxon>
        <taxon>Bacillati</taxon>
        <taxon>Chloroflexota</taxon>
        <taxon>Ktedonobacteria</taxon>
        <taxon>Ktedonobacterales</taxon>
        <taxon>Ktedonobacteraceae</taxon>
        <taxon>Ktedonospora</taxon>
    </lineage>
</organism>
<dbReference type="RefSeq" id="WP_220199128.1">
    <property type="nucleotide sequence ID" value="NZ_BNJF01000007.1"/>
</dbReference>
<dbReference type="PANTHER" id="PTHR33594">
    <property type="entry name" value="SUPERFAMILY HYDROLASE, PUTATIVE (AFU_ORTHOLOGUE AFUA_1G03035)-RELATED"/>
    <property type="match status" value="1"/>
</dbReference>
<dbReference type="Gene3D" id="1.10.3210.50">
    <property type="match status" value="1"/>
</dbReference>
<sequence length="223" mass="25411">MNELRSWLEKQMYEALAQEDFKDASHDYDHLQRVMSLAETIQSHEGGDLPTIWAAVAFHDIGQERERLHGGDHAQIGAEMAADLLANTIFPQDRISAVQDAIQDHRMTGGKLPRSLEGRILYDADKIDCLGAIGIARLFCITGRYNQKIYSIVPPEISQPVDPLLVRQLRRRPDYSPSVEFELLFGDMPQRMTTATGRNLAQERYDYMSDFFTRLRQEVGGEL</sequence>
<dbReference type="EMBL" id="BNJF01000007">
    <property type="protein sequence ID" value="GHO50061.1"/>
    <property type="molecule type" value="Genomic_DNA"/>
</dbReference>